<dbReference type="Proteomes" id="UP000292346">
    <property type="component" value="Unassembled WGS sequence"/>
</dbReference>
<comment type="caution">
    <text evidence="7">The sequence shown here is derived from an EMBL/GenBank/DDBJ whole genome shotgun (WGS) entry which is preliminary data.</text>
</comment>
<keyword evidence="5" id="KW-0732">Signal</keyword>
<dbReference type="OrthoDB" id="5188902at2"/>
<dbReference type="InterPro" id="IPR001818">
    <property type="entry name" value="Pept_M10_metallopeptidase"/>
</dbReference>
<reference evidence="7 8" key="1">
    <citation type="submission" date="2019-02" db="EMBL/GenBank/DDBJ databases">
        <title>Kribbella capetownensis sp. nov. and Kribbella speibonae sp. nov., isolated from soil.</title>
        <authorList>
            <person name="Curtis S.M."/>
            <person name="Norton I."/>
            <person name="Everest G.J."/>
            <person name="Meyers P.R."/>
        </authorList>
    </citation>
    <scope>NUCLEOTIDE SEQUENCE [LARGE SCALE GENOMIC DNA]</scope>
    <source>
        <strain evidence="7 8">KCTC 29219</strain>
    </source>
</reference>
<dbReference type="Pfam" id="PF00413">
    <property type="entry name" value="Peptidase_M10"/>
    <property type="match status" value="1"/>
</dbReference>
<evidence type="ECO:0000256" key="5">
    <source>
        <dbReference type="SAM" id="SignalP"/>
    </source>
</evidence>
<evidence type="ECO:0000256" key="2">
    <source>
        <dbReference type="ARBA" id="ARBA00022723"/>
    </source>
</evidence>
<dbReference type="RefSeq" id="WP_131338760.1">
    <property type="nucleotide sequence ID" value="NZ_SJJZ01000002.1"/>
</dbReference>
<feature type="chain" id="PRO_5020733369" description="Peptidase M10 metallopeptidase domain-containing protein" evidence="5">
    <location>
        <begin position="27"/>
        <end position="336"/>
    </location>
</feature>
<keyword evidence="8" id="KW-1185">Reference proteome</keyword>
<dbReference type="GO" id="GO:0008270">
    <property type="term" value="F:zinc ion binding"/>
    <property type="evidence" value="ECO:0007669"/>
    <property type="project" value="InterPro"/>
</dbReference>
<evidence type="ECO:0000256" key="3">
    <source>
        <dbReference type="ARBA" id="ARBA00022801"/>
    </source>
</evidence>
<accession>A0A4R0HBM1</accession>
<keyword evidence="3" id="KW-0378">Hydrolase</keyword>
<keyword evidence="1" id="KW-0645">Protease</keyword>
<keyword evidence="2" id="KW-0479">Metal-binding</keyword>
<evidence type="ECO:0000256" key="4">
    <source>
        <dbReference type="ARBA" id="ARBA00022833"/>
    </source>
</evidence>
<gene>
    <name evidence="7" type="ORF">E0H45_18185</name>
</gene>
<feature type="signal peptide" evidence="5">
    <location>
        <begin position="1"/>
        <end position="26"/>
    </location>
</feature>
<dbReference type="SUPFAM" id="SSF55486">
    <property type="entry name" value="Metalloproteases ('zincins'), catalytic domain"/>
    <property type="match status" value="1"/>
</dbReference>
<evidence type="ECO:0000313" key="7">
    <source>
        <dbReference type="EMBL" id="TCC07871.1"/>
    </source>
</evidence>
<evidence type="ECO:0000313" key="8">
    <source>
        <dbReference type="Proteomes" id="UP000292346"/>
    </source>
</evidence>
<sequence>MKSTRAVTILISLTLGVGSIPQPAAAVATDPCGLPRGVLRVSDLASRTAIECGAVGRFVDAGDGVPLQVQQPGSSVTLDMLYPNEARTYSLTTDAGGVVTTGVQVVRDRFPDLPGPGACERDSYLLRPYKWYRPWLFRTTKGTALTNGSQADFDAAARRSTANMTRGRNTCGMRGDTAASGGLVGHTAVRGNFVYADGQTTCGNSDGHNVIDAGDLPGGFLDATLAWTCTWAETRHGVTQAVSADIRMNSGDYKWTYDPSRDAACDPAQPPDPDRWRYDVESVLTHEMGHVYGLVNLSAAEDINLTMYPGVRRCTAHMRTLGRGDVLGLRALYGRR</sequence>
<protein>
    <recommendedName>
        <fullName evidence="6">Peptidase M10 metallopeptidase domain-containing protein</fullName>
    </recommendedName>
</protein>
<proteinExistence type="predicted"/>
<evidence type="ECO:0000259" key="6">
    <source>
        <dbReference type="Pfam" id="PF00413"/>
    </source>
</evidence>
<dbReference type="GO" id="GO:0031012">
    <property type="term" value="C:extracellular matrix"/>
    <property type="evidence" value="ECO:0007669"/>
    <property type="project" value="InterPro"/>
</dbReference>
<keyword evidence="4" id="KW-0862">Zinc</keyword>
<evidence type="ECO:0000256" key="1">
    <source>
        <dbReference type="ARBA" id="ARBA00022670"/>
    </source>
</evidence>
<dbReference type="GO" id="GO:0004222">
    <property type="term" value="F:metalloendopeptidase activity"/>
    <property type="evidence" value="ECO:0007669"/>
    <property type="project" value="InterPro"/>
</dbReference>
<dbReference type="EMBL" id="SJJZ01000002">
    <property type="protein sequence ID" value="TCC07871.1"/>
    <property type="molecule type" value="Genomic_DNA"/>
</dbReference>
<dbReference type="Gene3D" id="3.40.390.10">
    <property type="entry name" value="Collagenase (Catalytic Domain)"/>
    <property type="match status" value="1"/>
</dbReference>
<dbReference type="InterPro" id="IPR024079">
    <property type="entry name" value="MetalloPept_cat_dom_sf"/>
</dbReference>
<feature type="domain" description="Peptidase M10 metallopeptidase" evidence="6">
    <location>
        <begin position="245"/>
        <end position="334"/>
    </location>
</feature>
<name>A0A4R0HBM1_9ACTN</name>
<dbReference type="AlphaFoldDB" id="A0A4R0HBM1"/>
<organism evidence="7 8">
    <name type="scientific">Kribbella soli</name>
    <dbReference type="NCBI Taxonomy" id="1124743"/>
    <lineage>
        <taxon>Bacteria</taxon>
        <taxon>Bacillati</taxon>
        <taxon>Actinomycetota</taxon>
        <taxon>Actinomycetes</taxon>
        <taxon>Propionibacteriales</taxon>
        <taxon>Kribbellaceae</taxon>
        <taxon>Kribbella</taxon>
    </lineage>
</organism>
<dbReference type="GO" id="GO:0006508">
    <property type="term" value="P:proteolysis"/>
    <property type="evidence" value="ECO:0007669"/>
    <property type="project" value="UniProtKB-KW"/>
</dbReference>